<dbReference type="InterPro" id="IPR013783">
    <property type="entry name" value="Ig-like_fold"/>
</dbReference>
<keyword evidence="6" id="KW-1185">Reference proteome</keyword>
<feature type="domain" description="Fibronectin type-III" evidence="4">
    <location>
        <begin position="1475"/>
        <end position="1565"/>
    </location>
</feature>
<dbReference type="Pfam" id="PF17963">
    <property type="entry name" value="Big_9"/>
    <property type="match status" value="7"/>
</dbReference>
<evidence type="ECO:0000259" key="4">
    <source>
        <dbReference type="PROSITE" id="PS50853"/>
    </source>
</evidence>
<dbReference type="InterPro" id="IPR050617">
    <property type="entry name" value="E3_ligase_FN3/SPRY"/>
</dbReference>
<dbReference type="CDD" id="cd00063">
    <property type="entry name" value="FN3"/>
    <property type="match status" value="3"/>
</dbReference>
<proteinExistence type="predicted"/>
<dbReference type="EMBL" id="JAVDQF010000001">
    <property type="protein sequence ID" value="MDR6268984.1"/>
    <property type="molecule type" value="Genomic_DNA"/>
</dbReference>
<name>A0ABU1J982_9MICC</name>
<dbReference type="PANTHER" id="PTHR24099:SF11">
    <property type="entry name" value="FIBRONECTIN TYPE III DOMAIN-CONTAINING 3BA-RELATED"/>
    <property type="match status" value="1"/>
</dbReference>
<feature type="region of interest" description="Disordered" evidence="3">
    <location>
        <begin position="1642"/>
        <end position="1673"/>
    </location>
</feature>
<dbReference type="Gene3D" id="2.60.40.2810">
    <property type="match status" value="1"/>
</dbReference>
<feature type="region of interest" description="Disordered" evidence="3">
    <location>
        <begin position="1842"/>
        <end position="1872"/>
    </location>
</feature>
<evidence type="ECO:0000313" key="6">
    <source>
        <dbReference type="Proteomes" id="UP001185069"/>
    </source>
</evidence>
<dbReference type="PROSITE" id="PS50853">
    <property type="entry name" value="FN3"/>
    <property type="match status" value="3"/>
</dbReference>
<reference evidence="5 6" key="1">
    <citation type="submission" date="2023-07" db="EMBL/GenBank/DDBJ databases">
        <title>Sequencing the genomes of 1000 actinobacteria strains.</title>
        <authorList>
            <person name="Klenk H.-P."/>
        </authorList>
    </citation>
    <scope>NUCLEOTIDE SEQUENCE [LARGE SCALE GENOMIC DNA]</scope>
    <source>
        <strain evidence="5 6">DSM 14555</strain>
    </source>
</reference>
<keyword evidence="2" id="KW-0119">Carbohydrate metabolism</keyword>
<evidence type="ECO:0000256" key="3">
    <source>
        <dbReference type="SAM" id="MobiDB-lite"/>
    </source>
</evidence>
<dbReference type="InterPro" id="IPR003961">
    <property type="entry name" value="FN3_dom"/>
</dbReference>
<keyword evidence="1" id="KW-0326">Glycosidase</keyword>
<evidence type="ECO:0000256" key="1">
    <source>
        <dbReference type="ARBA" id="ARBA00023295"/>
    </source>
</evidence>
<feature type="compositionally biased region" description="Low complexity" evidence="3">
    <location>
        <begin position="1650"/>
        <end position="1669"/>
    </location>
</feature>
<dbReference type="PANTHER" id="PTHR24099">
    <property type="entry name" value="E3 UBIQUITIN-PROTEIN LIGASE TRIM36-RELATED"/>
    <property type="match status" value="1"/>
</dbReference>
<dbReference type="InterPro" id="IPR036116">
    <property type="entry name" value="FN3_sf"/>
</dbReference>
<dbReference type="SUPFAM" id="SSF49265">
    <property type="entry name" value="Fibronectin type III"/>
    <property type="match status" value="2"/>
</dbReference>
<evidence type="ECO:0000256" key="2">
    <source>
        <dbReference type="ARBA" id="ARBA00023326"/>
    </source>
</evidence>
<feature type="domain" description="Fibronectin type-III" evidence="4">
    <location>
        <begin position="1660"/>
        <end position="1757"/>
    </location>
</feature>
<dbReference type="Pfam" id="PF00041">
    <property type="entry name" value="fn3"/>
    <property type="match status" value="2"/>
</dbReference>
<dbReference type="Gene3D" id="2.60.40.10">
    <property type="entry name" value="Immunoglobulins"/>
    <property type="match status" value="3"/>
</dbReference>
<keyword evidence="1" id="KW-0378">Hydrolase</keyword>
<dbReference type="Proteomes" id="UP001185069">
    <property type="component" value="Unassembled WGS sequence"/>
</dbReference>
<accession>A0ABU1J982</accession>
<sequence length="2041" mass="211467">MTLASISKSLKGRSRLITASSLTVAGAVVVAGAVIYPGFTTADVNLNDGGIWVTNRSKNLVGHLNYQSKTLDGGFTATSQGFDVLQQASNVFMDNDSGSVLAGVDVPEMALQPETKLGGSKQVALGTGVLALVDKSKKRVWATNAATAGSFDDKNSKPLLDNLANPAAVVGFDDTVYAVDGKGGKLTTATLDANGAVQEQRTSTIEGLDTDANLQITVVGGKPVVFDASAAKLYLPGNKTVSVEQARGALLQQRGADAPFVAIGTAKGLIEQPLDGSAARTFELPATGTPAAPVQQSGCVHMAWGGANKYLRYCEGSDNQLQDVPKTVPGAQFAFRQNRDIVVLNDVTAGTVWLVNKSMVIVDNWQDLETQTKNSLDAQKDSADPNFVNTLPDRSKPNRPPNAVADEFGVRAGKTTLLPVLYNDSDPDGDLLTVEPPKEQPAIGQLQTVYGGTGLQLTVPANTGIGSGQFGYTAVDGRGGTAVAPVSVRVVPDAENSPPELKRATTLVLEQGQSMTQNILSDWLDPDGDDIFLTAATSDDGSAQLKTTPDGVLTYSDLGQGAGIKTITVTVSDSRAQTQKQLTVNVKPAGSVPPIANADFVRTTVGQEITIAPLKNDIDPSGQGLRLSSIERTNTAEISNPADNGTFTFKSNTAGQIYLVYQVSNGPQSSTGLIRVDVAEAQDQSPPIAVKDLALLPSGGSTLVDVLGNDTDPGGGVLVVKSVTAPKGAAISATVLDHNVVKIVDLRGLTGTAELSYVVSNAYGSSTGQISVLPIPKPAKLAPPVTKPDEATVRVGDVVNIPVLANDFDPNGQPLKSPQIVQAPDAASGKLFVDQDQLRFVAGEAPGTVNAVYKVYNGLDSGSPQFDSSTVTIRILPADGGRNQAPVPKALTGRVIAGSTAKIQVPLDGIDPDGDSVQLVGVEQAPKLGTALLGSNYLQYSAAASSAGTDVFSYRVRDRLGAEAVATVRVGVAPAEVQNHPPVAADDVISMRPGRNVSLDVLLNDSDPDGNALRVDPDRFEGPQEMNPRMSEQGRVILTSPKDPGIYTMNYTITDGAATSNANIKMTVSPEAPLKAPIARDDHVTEQETLGKTAVDVPVLKNDEDPDGTVEELKLEVDPGNPTATVTGTRTIKVDLAQDAQVIPYTVTDVDNNKATALIWVPGLGKQYPALADSTPLEVVAGNSVSLDLNRYVKVRQRRSPRITQLDRVALIGAPSGGAASESGTSIEYKSDAAFYGLGSITFEVTDGNGPNDPEGLKSTLTVMVDVKPNPNNNRPPMFNGSTVEVAKGEPVELGLGNLAKDPDPDDNAKLAFDFDGDRPKNFDVSLSGQTLKVSVKGDVAPGSTEALPMKVSDGSNPAVKATLTLVATSTNKPLAVANDDIVPDALAGRSQDLSVLANDVNPFPETALKIIGVAVESGGGAVQASTDGSKVTVGTDENFKGNAVIRYTVADATNDSARQVTGRVRMNVKGKPEAPATPRVNEVKDHAVLLNWAPSADNGSPITSYTVRNSGGAAEQQCAANTCLITGLSNGTSYTFTVVANNAVGASPASPASAPAIPNRAPDTPNPPAAVFGDKQITVNWSTPTGDFTPVSKFDLEISPAPSGQNGQKSGIVGNSVVWSGLSNGTAYTFRIRAINSAPEPSQWSAYSAPETPAGVPAAPGAPSAQPGQRVAGNTTFSVSWNKADGNGDNNLSYTLNVLQKGAVVRTLPPQTPTNAVVELPYSADTYTFTVTATNKAGNSPASAPSAPQRSVSKPAQMAAPSIKAANTGGSGGQVQVFFTPLDASQLNGSSPNEISYYANVLNGGSVVKRGVPLAKSGDTVPAANGSEASVSVYASSRAYPDAGDASAPSNRLQPYGQPGTPAVSGNDGPEGSTNVTFNWSPPGNADVDRLEISIDGGGWENVGRGSGSRTVGDGNNQTHTINVRSINSVGTAGPVASQSARTGAPKPTGAVIQVKAGTVNTCLEERSGNGVSNNYSDPPPVCRSKWLPENTPVTVGCFITTGSARVWYRIDSPAEYAGRFRWVRADTTTKPNPAGLPAC</sequence>
<organism evidence="5 6">
    <name type="scientific">Arthrobacter russicus</name>
    <dbReference type="NCBI Taxonomy" id="172040"/>
    <lineage>
        <taxon>Bacteria</taxon>
        <taxon>Bacillati</taxon>
        <taxon>Actinomycetota</taxon>
        <taxon>Actinomycetes</taxon>
        <taxon>Micrococcales</taxon>
        <taxon>Micrococcaceae</taxon>
        <taxon>Arthrobacter</taxon>
    </lineage>
</organism>
<dbReference type="RefSeq" id="WP_309796972.1">
    <property type="nucleotide sequence ID" value="NZ_BAAAHY010000001.1"/>
</dbReference>
<feature type="domain" description="Fibronectin type-III" evidence="4">
    <location>
        <begin position="1566"/>
        <end position="1656"/>
    </location>
</feature>
<evidence type="ECO:0000313" key="5">
    <source>
        <dbReference type="EMBL" id="MDR6268984.1"/>
    </source>
</evidence>
<keyword evidence="2" id="KW-0624">Polysaccharide degradation</keyword>
<dbReference type="SMART" id="SM00060">
    <property type="entry name" value="FN3"/>
    <property type="match status" value="4"/>
</dbReference>
<protein>
    <recommendedName>
        <fullName evidence="4">Fibronectin type-III domain-containing protein</fullName>
    </recommendedName>
</protein>
<gene>
    <name evidence="5" type="ORF">JOE69_001222</name>
</gene>
<comment type="caution">
    <text evidence="5">The sequence shown here is derived from an EMBL/GenBank/DDBJ whole genome shotgun (WGS) entry which is preliminary data.</text>
</comment>